<dbReference type="AlphaFoldDB" id="A0A5C3KJ95"/>
<evidence type="ECO:0000313" key="2">
    <source>
        <dbReference type="EMBL" id="TFK20351.1"/>
    </source>
</evidence>
<dbReference type="PROSITE" id="PS51186">
    <property type="entry name" value="GNAT"/>
    <property type="match status" value="1"/>
</dbReference>
<proteinExistence type="predicted"/>
<feature type="domain" description="N-acetyltransferase" evidence="1">
    <location>
        <begin position="7"/>
        <end position="161"/>
    </location>
</feature>
<dbReference type="Proteomes" id="UP000307440">
    <property type="component" value="Unassembled WGS sequence"/>
</dbReference>
<dbReference type="OrthoDB" id="329272at2759"/>
<dbReference type="Gene3D" id="3.40.630.30">
    <property type="match status" value="1"/>
</dbReference>
<dbReference type="InterPro" id="IPR000182">
    <property type="entry name" value="GNAT_dom"/>
</dbReference>
<evidence type="ECO:0000313" key="3">
    <source>
        <dbReference type="Proteomes" id="UP000307440"/>
    </source>
</evidence>
<reference evidence="2 3" key="1">
    <citation type="journal article" date="2019" name="Nat. Ecol. Evol.">
        <title>Megaphylogeny resolves global patterns of mushroom evolution.</title>
        <authorList>
            <person name="Varga T."/>
            <person name="Krizsan K."/>
            <person name="Foldi C."/>
            <person name="Dima B."/>
            <person name="Sanchez-Garcia M."/>
            <person name="Sanchez-Ramirez S."/>
            <person name="Szollosi G.J."/>
            <person name="Szarkandi J.G."/>
            <person name="Papp V."/>
            <person name="Albert L."/>
            <person name="Andreopoulos W."/>
            <person name="Angelini C."/>
            <person name="Antonin V."/>
            <person name="Barry K.W."/>
            <person name="Bougher N.L."/>
            <person name="Buchanan P."/>
            <person name="Buyck B."/>
            <person name="Bense V."/>
            <person name="Catcheside P."/>
            <person name="Chovatia M."/>
            <person name="Cooper J."/>
            <person name="Damon W."/>
            <person name="Desjardin D."/>
            <person name="Finy P."/>
            <person name="Geml J."/>
            <person name="Haridas S."/>
            <person name="Hughes K."/>
            <person name="Justo A."/>
            <person name="Karasinski D."/>
            <person name="Kautmanova I."/>
            <person name="Kiss B."/>
            <person name="Kocsube S."/>
            <person name="Kotiranta H."/>
            <person name="LaButti K.M."/>
            <person name="Lechner B.E."/>
            <person name="Liimatainen K."/>
            <person name="Lipzen A."/>
            <person name="Lukacs Z."/>
            <person name="Mihaltcheva S."/>
            <person name="Morgado L.N."/>
            <person name="Niskanen T."/>
            <person name="Noordeloos M.E."/>
            <person name="Ohm R.A."/>
            <person name="Ortiz-Santana B."/>
            <person name="Ovrebo C."/>
            <person name="Racz N."/>
            <person name="Riley R."/>
            <person name="Savchenko A."/>
            <person name="Shiryaev A."/>
            <person name="Soop K."/>
            <person name="Spirin V."/>
            <person name="Szebenyi C."/>
            <person name="Tomsovsky M."/>
            <person name="Tulloss R.E."/>
            <person name="Uehling J."/>
            <person name="Grigoriev I.V."/>
            <person name="Vagvolgyi C."/>
            <person name="Papp T."/>
            <person name="Martin F.M."/>
            <person name="Miettinen O."/>
            <person name="Hibbett D.S."/>
            <person name="Nagy L.G."/>
        </authorList>
    </citation>
    <scope>NUCLEOTIDE SEQUENCE [LARGE SCALE GENOMIC DNA]</scope>
    <source>
        <strain evidence="2 3">CBS 121175</strain>
    </source>
</reference>
<dbReference type="UniPathway" id="UPA00113">
    <property type="reaction ID" value="UER00529"/>
</dbReference>
<gene>
    <name evidence="2" type="ORF">FA15DRAFT_625534</name>
</gene>
<accession>A0A5C3KJ95</accession>
<sequence>METPTHEIIVADTPENRQRCIDVRIQVFHHEQQFPLETEIDELSRNEDVATHFLLRLTPSLEPVGTVRLHKPAGKQYYKLTRLAVLKDYRRYRFGKELVDSLHAWLKANALQLGHDGPAVDVACHSQLPVQGFYARFGYTPQGELFEEDGAPHQLMVLRMPL</sequence>
<evidence type="ECO:0000259" key="1">
    <source>
        <dbReference type="PROSITE" id="PS51186"/>
    </source>
</evidence>
<dbReference type="SUPFAM" id="SSF55729">
    <property type="entry name" value="Acyl-CoA N-acyltransferases (Nat)"/>
    <property type="match status" value="1"/>
</dbReference>
<protein>
    <submittedName>
        <fullName evidence="2">Acyl-CoA N-acyltransferase</fullName>
    </submittedName>
</protein>
<dbReference type="CDD" id="cd04301">
    <property type="entry name" value="NAT_SF"/>
    <property type="match status" value="1"/>
</dbReference>
<dbReference type="Pfam" id="PF13673">
    <property type="entry name" value="Acetyltransf_10"/>
    <property type="match status" value="1"/>
</dbReference>
<keyword evidence="2" id="KW-0012">Acyltransferase</keyword>
<keyword evidence="2" id="KW-0808">Transferase</keyword>
<dbReference type="GO" id="GO:0006048">
    <property type="term" value="P:UDP-N-acetylglucosamine biosynthetic process"/>
    <property type="evidence" value="ECO:0007669"/>
    <property type="project" value="UniProtKB-UniPathway"/>
</dbReference>
<keyword evidence="3" id="KW-1185">Reference proteome</keyword>
<name>A0A5C3KJ95_COPMA</name>
<dbReference type="GO" id="GO:0016747">
    <property type="term" value="F:acyltransferase activity, transferring groups other than amino-acyl groups"/>
    <property type="evidence" value="ECO:0007669"/>
    <property type="project" value="InterPro"/>
</dbReference>
<organism evidence="2 3">
    <name type="scientific">Coprinopsis marcescibilis</name>
    <name type="common">Agaric fungus</name>
    <name type="synonym">Psathyrella marcescibilis</name>
    <dbReference type="NCBI Taxonomy" id="230819"/>
    <lineage>
        <taxon>Eukaryota</taxon>
        <taxon>Fungi</taxon>
        <taxon>Dikarya</taxon>
        <taxon>Basidiomycota</taxon>
        <taxon>Agaricomycotina</taxon>
        <taxon>Agaricomycetes</taxon>
        <taxon>Agaricomycetidae</taxon>
        <taxon>Agaricales</taxon>
        <taxon>Agaricineae</taxon>
        <taxon>Psathyrellaceae</taxon>
        <taxon>Coprinopsis</taxon>
    </lineage>
</organism>
<dbReference type="EMBL" id="ML210303">
    <property type="protein sequence ID" value="TFK20351.1"/>
    <property type="molecule type" value="Genomic_DNA"/>
</dbReference>
<dbReference type="InterPro" id="IPR016181">
    <property type="entry name" value="Acyl_CoA_acyltransferase"/>
</dbReference>